<proteinExistence type="inferred from homology"/>
<dbReference type="PIRSF" id="PIRSF000190">
    <property type="entry name" value="Pyd_amn-ph_oxd"/>
    <property type="match status" value="1"/>
</dbReference>
<feature type="domain" description="Pyridoxamine 5'-phosphate oxidase N-terminal" evidence="7">
    <location>
        <begin position="25"/>
        <end position="147"/>
    </location>
</feature>
<feature type="binding site" evidence="6">
    <location>
        <position position="185"/>
    </location>
    <ligand>
        <name>FMN</name>
        <dbReference type="ChEBI" id="CHEBI:58210"/>
    </ligand>
</feature>
<dbReference type="NCBIfam" id="TIGR00558">
    <property type="entry name" value="pdxH"/>
    <property type="match status" value="1"/>
</dbReference>
<comment type="pathway">
    <text evidence="6">Cofactor metabolism; pyridoxal 5'-phosphate salvage; pyridoxal 5'-phosphate from pyridoxine 5'-phosphate: step 1/1.</text>
</comment>
<keyword evidence="2 6" id="KW-0285">Flavoprotein</keyword>
<dbReference type="InterPro" id="IPR019576">
    <property type="entry name" value="Pyridoxamine_oxidase_dimer_C"/>
</dbReference>
<dbReference type="InterPro" id="IPR000659">
    <property type="entry name" value="Pyridox_Oxase"/>
</dbReference>
<evidence type="ECO:0000256" key="1">
    <source>
        <dbReference type="ARBA" id="ARBA00007301"/>
    </source>
</evidence>
<feature type="binding site" evidence="6">
    <location>
        <begin position="130"/>
        <end position="131"/>
    </location>
    <ligand>
        <name>FMN</name>
        <dbReference type="ChEBI" id="CHEBI:58210"/>
    </ligand>
</feature>
<dbReference type="PANTHER" id="PTHR10851:SF0">
    <property type="entry name" value="PYRIDOXINE-5'-PHOSPHATE OXIDASE"/>
    <property type="match status" value="1"/>
</dbReference>
<evidence type="ECO:0000256" key="2">
    <source>
        <dbReference type="ARBA" id="ARBA00022630"/>
    </source>
</evidence>
<dbReference type="InterPro" id="IPR011576">
    <property type="entry name" value="Pyridox_Oxase_N"/>
</dbReference>
<comment type="subunit">
    <text evidence="6">Homodimer.</text>
</comment>
<feature type="binding site" evidence="6">
    <location>
        <begin position="181"/>
        <end position="183"/>
    </location>
    <ligand>
        <name>substrate</name>
    </ligand>
</feature>
<evidence type="ECO:0000256" key="5">
    <source>
        <dbReference type="ARBA" id="ARBA00023096"/>
    </source>
</evidence>
<dbReference type="EMBL" id="CP136862">
    <property type="protein sequence ID" value="WOJ90019.1"/>
    <property type="molecule type" value="Genomic_DNA"/>
</dbReference>
<feature type="binding site" evidence="6">
    <location>
        <position position="113"/>
    </location>
    <ligand>
        <name>substrate</name>
    </ligand>
</feature>
<keyword evidence="4 6" id="KW-0560">Oxidoreductase</keyword>
<dbReference type="InterPro" id="IPR012349">
    <property type="entry name" value="Split_barrel_FMN-bd"/>
</dbReference>
<comment type="similarity">
    <text evidence="1 6">Belongs to the pyridoxamine 5'-phosphate oxidase family.</text>
</comment>
<feature type="binding site" evidence="6">
    <location>
        <position position="117"/>
    </location>
    <ligand>
        <name>substrate</name>
    </ligand>
</feature>
<evidence type="ECO:0000256" key="3">
    <source>
        <dbReference type="ARBA" id="ARBA00022643"/>
    </source>
</evidence>
<comment type="pathway">
    <text evidence="6">Cofactor metabolism; pyridoxal 5'-phosphate salvage; pyridoxal 5'-phosphate from pyridoxamine 5'-phosphate: step 1/1.</text>
</comment>
<protein>
    <recommendedName>
        <fullName evidence="6">Pyridoxine/pyridoxamine 5'-phosphate oxidase</fullName>
        <ecNumber evidence="6">1.4.3.5</ecNumber>
    </recommendedName>
    <alternativeName>
        <fullName evidence="6">PNP/PMP oxidase</fullName>
        <shortName evidence="6">PNPOx</shortName>
    </alternativeName>
    <alternativeName>
        <fullName evidence="6">Pyridoxal 5'-phosphate synthase</fullName>
    </alternativeName>
</protein>
<feature type="binding site" evidence="6">
    <location>
        <position position="121"/>
    </location>
    <ligand>
        <name>substrate</name>
    </ligand>
</feature>
<evidence type="ECO:0000256" key="6">
    <source>
        <dbReference type="HAMAP-Rule" id="MF_01629"/>
    </source>
</evidence>
<name>A0ABZ0HUD6_9HYPH</name>
<dbReference type="RefSeq" id="WP_407339463.1">
    <property type="nucleotide sequence ID" value="NZ_CP136862.1"/>
</dbReference>
<sequence length="204" mass="23153">MNKLTGRDFTDATEPYELFASWFEAAQKSEPNDPNAMALATVDADGLPNVRMVLLKSAEPGGFVFYSNAESAKGEELRTNMKAAAVLHWKSLRRQVRLRGTVTRVADAEADAYFASRPLQSRIGAWASQQSRPLESRFALESAVAKFAAKFAFGEIPRPPYWTGYRIAPLYLEFWSDGAFRLHDRIVFRRQAPDEAWRKERLYP</sequence>
<dbReference type="SUPFAM" id="SSF50475">
    <property type="entry name" value="FMN-binding split barrel"/>
    <property type="match status" value="1"/>
</dbReference>
<comment type="cofactor">
    <cofactor evidence="6">
        <name>FMN</name>
        <dbReference type="ChEBI" id="CHEBI:58210"/>
    </cofactor>
    <text evidence="6">Binds 1 FMN per subunit.</text>
</comment>
<dbReference type="NCBIfam" id="NF004231">
    <property type="entry name" value="PRK05679.1"/>
    <property type="match status" value="1"/>
</dbReference>
<evidence type="ECO:0000256" key="4">
    <source>
        <dbReference type="ARBA" id="ARBA00023002"/>
    </source>
</evidence>
<dbReference type="HAMAP" id="MF_01629">
    <property type="entry name" value="PdxH"/>
    <property type="match status" value="1"/>
</dbReference>
<dbReference type="Pfam" id="PF10590">
    <property type="entry name" value="PNP_phzG_C"/>
    <property type="match status" value="1"/>
</dbReference>
<dbReference type="EC" id="1.4.3.5" evidence="6"/>
<comment type="function">
    <text evidence="6">Catalyzes the oxidation of either pyridoxine 5'-phosphate (PNP) or pyridoxamine 5'-phosphate (PMP) into pyridoxal 5'-phosphate (PLP).</text>
</comment>
<comment type="caution">
    <text evidence="6">Lacks conserved residue(s) required for the propagation of feature annotation.</text>
</comment>
<keyword evidence="3 6" id="KW-0288">FMN</keyword>
<organism evidence="9 10">
    <name type="scientific">Methylocapsa polymorpha</name>
    <dbReference type="NCBI Taxonomy" id="3080828"/>
    <lineage>
        <taxon>Bacteria</taxon>
        <taxon>Pseudomonadati</taxon>
        <taxon>Pseudomonadota</taxon>
        <taxon>Alphaproteobacteria</taxon>
        <taxon>Hyphomicrobiales</taxon>
        <taxon>Beijerinckiaceae</taxon>
        <taxon>Methylocapsa</taxon>
    </lineage>
</organism>
<dbReference type="Gene3D" id="2.30.110.10">
    <property type="entry name" value="Electron Transport, Fmn-binding Protein, Chain A"/>
    <property type="match status" value="1"/>
</dbReference>
<comment type="catalytic activity">
    <reaction evidence="6">
        <text>pyridoxine 5'-phosphate + O2 = pyridoxal 5'-phosphate + H2O2</text>
        <dbReference type="Rhea" id="RHEA:15149"/>
        <dbReference type="ChEBI" id="CHEBI:15379"/>
        <dbReference type="ChEBI" id="CHEBI:16240"/>
        <dbReference type="ChEBI" id="CHEBI:58589"/>
        <dbReference type="ChEBI" id="CHEBI:597326"/>
        <dbReference type="EC" id="1.4.3.5"/>
    </reaction>
</comment>
<evidence type="ECO:0000313" key="9">
    <source>
        <dbReference type="EMBL" id="WOJ90019.1"/>
    </source>
</evidence>
<feature type="binding site" evidence="6">
    <location>
        <position position="175"/>
    </location>
    <ligand>
        <name>FMN</name>
        <dbReference type="ChEBI" id="CHEBI:58210"/>
    </ligand>
</feature>
<comment type="catalytic activity">
    <reaction evidence="6">
        <text>pyridoxamine 5'-phosphate + O2 + H2O = pyridoxal 5'-phosphate + H2O2 + NH4(+)</text>
        <dbReference type="Rhea" id="RHEA:15817"/>
        <dbReference type="ChEBI" id="CHEBI:15377"/>
        <dbReference type="ChEBI" id="CHEBI:15379"/>
        <dbReference type="ChEBI" id="CHEBI:16240"/>
        <dbReference type="ChEBI" id="CHEBI:28938"/>
        <dbReference type="ChEBI" id="CHEBI:58451"/>
        <dbReference type="ChEBI" id="CHEBI:597326"/>
        <dbReference type="EC" id="1.4.3.5"/>
    </reaction>
</comment>
<evidence type="ECO:0000259" key="8">
    <source>
        <dbReference type="Pfam" id="PF10590"/>
    </source>
</evidence>
<dbReference type="Proteomes" id="UP001626536">
    <property type="component" value="Chromosome"/>
</dbReference>
<dbReference type="GO" id="GO:0004733">
    <property type="term" value="F:pyridoxamine phosphate oxidase activity"/>
    <property type="evidence" value="ECO:0007669"/>
    <property type="project" value="UniProtKB-EC"/>
</dbReference>
<gene>
    <name evidence="6 9" type="primary">pdxH</name>
    <name evidence="9" type="ORF">RZS28_01525</name>
</gene>
<accession>A0ABZ0HUD6</accession>
<feature type="binding site" evidence="6">
    <location>
        <position position="95"/>
    </location>
    <ligand>
        <name>FMN</name>
        <dbReference type="ChEBI" id="CHEBI:58210"/>
    </ligand>
</feature>
<feature type="binding site" evidence="6">
    <location>
        <position position="56"/>
    </location>
    <ligand>
        <name>substrate</name>
    </ligand>
</feature>
<keyword evidence="10" id="KW-1185">Reference proteome</keyword>
<dbReference type="Pfam" id="PF01243">
    <property type="entry name" value="PNPOx_N"/>
    <property type="match status" value="1"/>
</dbReference>
<feature type="binding site" evidence="6">
    <location>
        <position position="73"/>
    </location>
    <ligand>
        <name>FMN</name>
        <dbReference type="ChEBI" id="CHEBI:58210"/>
    </ligand>
</feature>
<evidence type="ECO:0000259" key="7">
    <source>
        <dbReference type="Pfam" id="PF01243"/>
    </source>
</evidence>
<dbReference type="PANTHER" id="PTHR10851">
    <property type="entry name" value="PYRIDOXINE-5-PHOSPHATE OXIDASE"/>
    <property type="match status" value="1"/>
</dbReference>
<feature type="binding site" evidence="6">
    <location>
        <begin position="66"/>
        <end position="67"/>
    </location>
    <ligand>
        <name>FMN</name>
        <dbReference type="ChEBI" id="CHEBI:58210"/>
    </ligand>
</feature>
<reference evidence="9 10" key="1">
    <citation type="submission" date="2023-10" db="EMBL/GenBank/DDBJ databases">
        <title>Novel methanotroph of the genus Methylocapsa from a subarctic wetland.</title>
        <authorList>
            <person name="Belova S.E."/>
            <person name="Oshkin I.Y."/>
            <person name="Miroshnikov K."/>
            <person name="Dedysh S.N."/>
        </authorList>
    </citation>
    <scope>NUCLEOTIDE SEQUENCE [LARGE SCALE GENOMIC DNA]</scope>
    <source>
        <strain evidence="9 10">RX1</strain>
    </source>
</reference>
<keyword evidence="5 6" id="KW-0664">Pyridoxine biosynthesis</keyword>
<feature type="domain" description="Pyridoxine 5'-phosphate oxidase dimerisation C-terminal" evidence="8">
    <location>
        <begin position="162"/>
        <end position="204"/>
    </location>
</feature>
<feature type="binding site" evidence="6">
    <location>
        <begin position="51"/>
        <end position="56"/>
    </location>
    <ligand>
        <name>FMN</name>
        <dbReference type="ChEBI" id="CHEBI:58210"/>
    </ligand>
</feature>
<evidence type="ECO:0000313" key="10">
    <source>
        <dbReference type="Proteomes" id="UP001626536"/>
    </source>
</evidence>